<reference evidence="2 3" key="1">
    <citation type="submission" date="2020-08" db="EMBL/GenBank/DDBJ databases">
        <title>Sequencing the genomes of 1000 actinobacteria strains.</title>
        <authorList>
            <person name="Klenk H.-P."/>
        </authorList>
    </citation>
    <scope>NUCLEOTIDE SEQUENCE [LARGE SCALE GENOMIC DNA]</scope>
    <source>
        <strain evidence="2 3">DSM 40129</strain>
    </source>
</reference>
<feature type="transmembrane region" description="Helical" evidence="1">
    <location>
        <begin position="21"/>
        <end position="41"/>
    </location>
</feature>
<dbReference type="GeneID" id="93843642"/>
<evidence type="ECO:0000256" key="1">
    <source>
        <dbReference type="SAM" id="Phobius"/>
    </source>
</evidence>
<dbReference type="Proteomes" id="UP000579531">
    <property type="component" value="Unassembled WGS sequence"/>
</dbReference>
<accession>A0AA89Q8G8</accession>
<feature type="transmembrane region" description="Helical" evidence="1">
    <location>
        <begin position="222"/>
        <end position="240"/>
    </location>
</feature>
<feature type="transmembrane region" description="Helical" evidence="1">
    <location>
        <begin position="103"/>
        <end position="129"/>
    </location>
</feature>
<dbReference type="AlphaFoldDB" id="A0AA89Q8G8"/>
<evidence type="ECO:0000313" key="3">
    <source>
        <dbReference type="Proteomes" id="UP000579531"/>
    </source>
</evidence>
<keyword evidence="1" id="KW-0812">Transmembrane</keyword>
<dbReference type="EMBL" id="JACHLX010000001">
    <property type="protein sequence ID" value="MBB5816196.1"/>
    <property type="molecule type" value="Genomic_DNA"/>
</dbReference>
<feature type="transmembrane region" description="Helical" evidence="1">
    <location>
        <begin position="141"/>
        <end position="160"/>
    </location>
</feature>
<comment type="caution">
    <text evidence="2">The sequence shown here is derived from an EMBL/GenBank/DDBJ whole genome shotgun (WGS) entry which is preliminary data.</text>
</comment>
<keyword evidence="1" id="KW-1133">Transmembrane helix</keyword>
<gene>
    <name evidence="2" type="ORF">HNR72_007224</name>
</gene>
<organism evidence="2 3">
    <name type="scientific">Streptomyces collinus</name>
    <dbReference type="NCBI Taxonomy" id="42684"/>
    <lineage>
        <taxon>Bacteria</taxon>
        <taxon>Bacillati</taxon>
        <taxon>Actinomycetota</taxon>
        <taxon>Actinomycetes</taxon>
        <taxon>Kitasatosporales</taxon>
        <taxon>Streptomycetaceae</taxon>
        <taxon>Streptomyces</taxon>
    </lineage>
</organism>
<protein>
    <submittedName>
        <fullName evidence="2">Uncharacterized protein</fullName>
    </submittedName>
</protein>
<feature type="transmembrane region" description="Helical" evidence="1">
    <location>
        <begin position="167"/>
        <end position="185"/>
    </location>
</feature>
<keyword evidence="3" id="KW-1185">Reference proteome</keyword>
<feature type="transmembrane region" description="Helical" evidence="1">
    <location>
        <begin position="247"/>
        <end position="264"/>
    </location>
</feature>
<dbReference type="RefSeq" id="WP_184853654.1">
    <property type="nucleotide sequence ID" value="NZ_BAABFE010000005.1"/>
</dbReference>
<name>A0AA89Q8G8_STRCU</name>
<proteinExistence type="predicted"/>
<sequence>MFLRRRSPIVIVLRANLRRQAGPLAALVMAGVLVAVAWDGLYAQGRWGDTGWVYIGEMCGVAARTVGVGFAVLLAGWQGGSEARDEAGWVATTSARGSVTYQLMGLASGVVWPLAGYVLAMTVMVVSPYPQEPVGRAPLDLMAVDAVMLTAFSCVAYLVGRTVPLRGVSVPLTAAGVVLSVSPWSDPLLGPLTDLRFTYSGDPVPGGAELGAPPGPAVWLPWFRAALLASVAASAVLLCARRWKTSIVLIVMLAAALPLLARMPQDRAPGSVVNTREVRCRGHDPAVCVSSAYESRRQRLEQVALRLSRRLEGAGPTHYLLTEDSSHTCRDSDGVDSAWTVGIWARQKISLQNLAGCLTGFHPSREPSSAEARALYRWLTQETSSHRATTHAPSAADRLARLTASERATWIRRYLAAAERGSRPPRIPDPDGERPR</sequence>
<keyword evidence="1" id="KW-0472">Membrane</keyword>
<feature type="transmembrane region" description="Helical" evidence="1">
    <location>
        <begin position="53"/>
        <end position="75"/>
    </location>
</feature>
<evidence type="ECO:0000313" key="2">
    <source>
        <dbReference type="EMBL" id="MBB5816196.1"/>
    </source>
</evidence>